<keyword evidence="10" id="KW-1185">Reference proteome</keyword>
<dbReference type="SUPFAM" id="SSF52374">
    <property type="entry name" value="Nucleotidylyl transferase"/>
    <property type="match status" value="1"/>
</dbReference>
<accession>A0ABZ0IMG0</accession>
<evidence type="ECO:0000256" key="6">
    <source>
        <dbReference type="ARBA" id="ARBA00023146"/>
    </source>
</evidence>
<dbReference type="InterPro" id="IPR000924">
    <property type="entry name" value="Glu/Gln-tRNA-synth"/>
</dbReference>
<dbReference type="InterPro" id="IPR020058">
    <property type="entry name" value="Glu/Gln-tRNA-synth_Ib_cat-dom"/>
</dbReference>
<dbReference type="RefSeq" id="WP_317488422.1">
    <property type="nucleotide sequence ID" value="NZ_CP136051.1"/>
</dbReference>
<dbReference type="PANTHER" id="PTHR43311:SF1">
    <property type="entry name" value="GLUTAMYL-Q TRNA(ASP) SYNTHETASE"/>
    <property type="match status" value="1"/>
</dbReference>
<keyword evidence="6 7" id="KW-0030">Aminoacyl-tRNA synthetase</keyword>
<dbReference type="InterPro" id="IPR001412">
    <property type="entry name" value="aa-tRNA-synth_I_CS"/>
</dbReference>
<dbReference type="GO" id="GO:0016874">
    <property type="term" value="F:ligase activity"/>
    <property type="evidence" value="ECO:0007669"/>
    <property type="project" value="UniProtKB-KW"/>
</dbReference>
<gene>
    <name evidence="9" type="ORF">RT717_21545</name>
</gene>
<keyword evidence="2" id="KW-0479">Metal-binding</keyword>
<evidence type="ECO:0000256" key="2">
    <source>
        <dbReference type="ARBA" id="ARBA00022723"/>
    </source>
</evidence>
<evidence type="ECO:0000256" key="1">
    <source>
        <dbReference type="ARBA" id="ARBA00022598"/>
    </source>
</evidence>
<name>A0ABZ0IMG0_9BACT</name>
<dbReference type="PROSITE" id="PS00178">
    <property type="entry name" value="AA_TRNA_LIGASE_I"/>
    <property type="match status" value="1"/>
</dbReference>
<dbReference type="InterPro" id="IPR014729">
    <property type="entry name" value="Rossmann-like_a/b/a_fold"/>
</dbReference>
<evidence type="ECO:0000256" key="5">
    <source>
        <dbReference type="ARBA" id="ARBA00022840"/>
    </source>
</evidence>
<keyword evidence="5 7" id="KW-0067">ATP-binding</keyword>
<feature type="domain" description="Glutamyl/glutaminyl-tRNA synthetase class Ib catalytic" evidence="8">
    <location>
        <begin position="11"/>
        <end position="262"/>
    </location>
</feature>
<keyword evidence="7" id="KW-0648">Protein biosynthesis</keyword>
<dbReference type="Proteomes" id="UP001302349">
    <property type="component" value="Chromosome"/>
</dbReference>
<dbReference type="Gene3D" id="3.40.50.620">
    <property type="entry name" value="HUPs"/>
    <property type="match status" value="1"/>
</dbReference>
<evidence type="ECO:0000313" key="9">
    <source>
        <dbReference type="EMBL" id="WOK05664.1"/>
    </source>
</evidence>
<protein>
    <submittedName>
        <fullName evidence="9">Glutamate--tRNA ligase family protein</fullName>
    </submittedName>
</protein>
<comment type="similarity">
    <text evidence="7">Belongs to the class-I aminoacyl-tRNA synthetase family.</text>
</comment>
<dbReference type="EMBL" id="CP136051">
    <property type="protein sequence ID" value="WOK05664.1"/>
    <property type="molecule type" value="Genomic_DNA"/>
</dbReference>
<evidence type="ECO:0000256" key="7">
    <source>
        <dbReference type="RuleBase" id="RU363037"/>
    </source>
</evidence>
<organism evidence="9 10">
    <name type="scientific">Imperialibacter roseus</name>
    <dbReference type="NCBI Taxonomy" id="1324217"/>
    <lineage>
        <taxon>Bacteria</taxon>
        <taxon>Pseudomonadati</taxon>
        <taxon>Bacteroidota</taxon>
        <taxon>Cytophagia</taxon>
        <taxon>Cytophagales</taxon>
        <taxon>Flammeovirgaceae</taxon>
        <taxon>Imperialibacter</taxon>
    </lineage>
</organism>
<dbReference type="PANTHER" id="PTHR43311">
    <property type="entry name" value="GLUTAMATE--TRNA LIGASE"/>
    <property type="match status" value="1"/>
</dbReference>
<evidence type="ECO:0000313" key="10">
    <source>
        <dbReference type="Proteomes" id="UP001302349"/>
    </source>
</evidence>
<evidence type="ECO:0000259" key="8">
    <source>
        <dbReference type="Pfam" id="PF00749"/>
    </source>
</evidence>
<keyword evidence="1 7" id="KW-0436">Ligase</keyword>
<keyword evidence="3 7" id="KW-0547">Nucleotide-binding</keyword>
<dbReference type="PRINTS" id="PR00987">
    <property type="entry name" value="TRNASYNTHGLU"/>
</dbReference>
<sequence>MQKLQLPAPITRFAPTPSGFLHIGNVYSFLITWLLARKNNGQILLRIDDLDQERVRPEYVENIFRTLEWLGLDWDLGPSSVEQFEKEFSQLRRMELYEAALQKLENEGAVFGCDCSRKLVKKLIEAHNYEGICQHKGLELHGPDISWRLKTEGMAVVQMKRFKNDTTVEKLSYAQSHFVVRRRDGIPAYHLASVVDDVHFGVNAIVRGEDLFESSVAQLYLAQKLGLGTFSHAEFFHHPLILDGGVKLSKSQRSSAVLDEFSQDKAKLFRKLGGWLGLQPEACGSLDEMLKQFSFERVARTNSH</sequence>
<keyword evidence="4" id="KW-0862">Zinc</keyword>
<dbReference type="InterPro" id="IPR049940">
    <property type="entry name" value="GluQ/Sye"/>
</dbReference>
<reference evidence="9 10" key="1">
    <citation type="journal article" date="2023" name="Microbiol. Resour. Announc.">
        <title>Complete Genome Sequence of Imperialibacter roseus strain P4T.</title>
        <authorList>
            <person name="Tizabi D.R."/>
            <person name="Bachvaroff T."/>
            <person name="Hill R.T."/>
        </authorList>
    </citation>
    <scope>NUCLEOTIDE SEQUENCE [LARGE SCALE GENOMIC DNA]</scope>
    <source>
        <strain evidence="9 10">P4T</strain>
    </source>
</reference>
<dbReference type="Pfam" id="PF00749">
    <property type="entry name" value="tRNA-synt_1c"/>
    <property type="match status" value="1"/>
</dbReference>
<proteinExistence type="inferred from homology"/>
<evidence type="ECO:0000256" key="3">
    <source>
        <dbReference type="ARBA" id="ARBA00022741"/>
    </source>
</evidence>
<evidence type="ECO:0000256" key="4">
    <source>
        <dbReference type="ARBA" id="ARBA00022833"/>
    </source>
</evidence>